<organism evidence="5 6">
    <name type="scientific">Hydrogenibacillus schlegelii</name>
    <name type="common">Bacillus schlegelii</name>
    <dbReference type="NCBI Taxonomy" id="1484"/>
    <lineage>
        <taxon>Bacteria</taxon>
        <taxon>Bacillati</taxon>
        <taxon>Bacillota</taxon>
        <taxon>Bacilli</taxon>
        <taxon>Bacillales</taxon>
        <taxon>Bacillales Family X. Incertae Sedis</taxon>
        <taxon>Hydrogenibacillus</taxon>
    </lineage>
</organism>
<dbReference type="SMART" id="SM00062">
    <property type="entry name" value="PBPb"/>
    <property type="match status" value="1"/>
</dbReference>
<dbReference type="InterPro" id="IPR001638">
    <property type="entry name" value="Solute-binding_3/MltF_N"/>
</dbReference>
<dbReference type="Gene3D" id="3.40.190.10">
    <property type="entry name" value="Periplasmic binding protein-like II"/>
    <property type="match status" value="2"/>
</dbReference>
<dbReference type="PANTHER" id="PTHR35936">
    <property type="entry name" value="MEMBRANE-BOUND LYTIC MUREIN TRANSGLYCOSYLASE F"/>
    <property type="match status" value="1"/>
</dbReference>
<evidence type="ECO:0000259" key="4">
    <source>
        <dbReference type="SMART" id="SM00062"/>
    </source>
</evidence>
<reference evidence="5 6" key="1">
    <citation type="submission" date="2017-08" db="EMBL/GenBank/DDBJ databases">
        <title>Burning lignite coal seam in the remote Altai Mountains harbors a hydrogen-driven thermophilic microbial community.</title>
        <authorList>
            <person name="Kadnikov V.V."/>
            <person name="Mardanov A.V."/>
            <person name="Ivasenko D."/>
            <person name="Beletsky A.V."/>
            <person name="Karnachuk O.V."/>
            <person name="Ravin N.V."/>
        </authorList>
    </citation>
    <scope>NUCLEOTIDE SEQUENCE [LARGE SCALE GENOMIC DNA]</scope>
    <source>
        <strain evidence="5">AL33</strain>
    </source>
</reference>
<feature type="domain" description="Solute-binding protein family 3/N-terminal" evidence="4">
    <location>
        <begin position="143"/>
        <end position="377"/>
    </location>
</feature>
<dbReference type="EMBL" id="PEBV01000023">
    <property type="protein sequence ID" value="PTQ52751.1"/>
    <property type="molecule type" value="Genomic_DNA"/>
</dbReference>
<dbReference type="InterPro" id="IPR014337">
    <property type="entry name" value="Ectoine_EhuB"/>
</dbReference>
<keyword evidence="1" id="KW-0732">Signal</keyword>
<keyword evidence="3" id="KW-0472">Membrane</keyword>
<keyword evidence="3" id="KW-0812">Transmembrane</keyword>
<feature type="compositionally biased region" description="Gly residues" evidence="2">
    <location>
        <begin position="118"/>
        <end position="129"/>
    </location>
</feature>
<feature type="transmembrane region" description="Helical" evidence="3">
    <location>
        <begin position="75"/>
        <end position="92"/>
    </location>
</feature>
<dbReference type="CDD" id="cd01002">
    <property type="entry name" value="PBP2_Ehub_like"/>
    <property type="match status" value="1"/>
</dbReference>
<dbReference type="SUPFAM" id="SSF53850">
    <property type="entry name" value="Periplasmic binding protein-like II"/>
    <property type="match status" value="1"/>
</dbReference>
<evidence type="ECO:0000256" key="3">
    <source>
        <dbReference type="SAM" id="Phobius"/>
    </source>
</evidence>
<keyword evidence="3" id="KW-1133">Transmembrane helix</keyword>
<dbReference type="OrthoDB" id="115856at2"/>
<dbReference type="Pfam" id="PF00497">
    <property type="entry name" value="SBP_bac_3"/>
    <property type="match status" value="1"/>
</dbReference>
<dbReference type="Proteomes" id="UP000244180">
    <property type="component" value="Unassembled WGS sequence"/>
</dbReference>
<dbReference type="PANTHER" id="PTHR35936:SF17">
    <property type="entry name" value="ARGININE-BINDING EXTRACELLULAR PROTEIN ARTP"/>
    <property type="match status" value="1"/>
</dbReference>
<evidence type="ECO:0000256" key="1">
    <source>
        <dbReference type="ARBA" id="ARBA00022729"/>
    </source>
</evidence>
<dbReference type="AlphaFoldDB" id="A0A2T5G981"/>
<evidence type="ECO:0000256" key="2">
    <source>
        <dbReference type="SAM" id="MobiDB-lite"/>
    </source>
</evidence>
<gene>
    <name evidence="5" type="ORF">HSCHL_0015</name>
</gene>
<dbReference type="NCBIfam" id="TIGR02995">
    <property type="entry name" value="ectoine_ehuB"/>
    <property type="match status" value="1"/>
</dbReference>
<proteinExistence type="predicted"/>
<evidence type="ECO:0000313" key="6">
    <source>
        <dbReference type="Proteomes" id="UP000244180"/>
    </source>
</evidence>
<sequence length="395" mass="41458">MAGVSAPEWPSGSGLRKGSGCRIARGGNGVVAALSATEAGALRRSSRRFGPGRRERWRQGGTAVKRTFWRDGRRLAVGLLGLFIAVAFVVAGCGSSGGPGGGTAPGGQTGTAEAPSGEGDGSGSGGEGAGEPALLKRLKEQGYVTVGLANEKPYAYQEADGTLTGEAIEVARAVFSELGVPEIRGQIVEFSSLIPGLKAKRFDVVTAGMFITPKRAEEVVFADPEYRIGEALAVAKGNPKNLRSYEDIAADPSLKVAVMSGAVEIDYLKAAGVRKEQIVQVQDQPQAVKALETGRVDAITMTGPSLQAMLESAGSDKIERVEDFKQPVVDGKEVYGYGAAAFRKEDADLAKRYSEKLHELEQSGKLLELLRPFGFTEAELPNGMTADAVLKEAAK</sequence>
<dbReference type="GO" id="GO:0051470">
    <property type="term" value="P:ectoine transmembrane transport"/>
    <property type="evidence" value="ECO:0007669"/>
    <property type="project" value="InterPro"/>
</dbReference>
<feature type="region of interest" description="Disordered" evidence="2">
    <location>
        <begin position="97"/>
        <end position="131"/>
    </location>
</feature>
<accession>A0A2T5G981</accession>
<evidence type="ECO:0000313" key="5">
    <source>
        <dbReference type="EMBL" id="PTQ52751.1"/>
    </source>
</evidence>
<protein>
    <submittedName>
        <fullName evidence="5">Amino acid ABC transporter, periplasmic amino acid-binding protein</fullName>
    </submittedName>
</protein>
<name>A0A2T5G981_HYDSH</name>
<feature type="compositionally biased region" description="Gly residues" evidence="2">
    <location>
        <begin position="97"/>
        <end position="109"/>
    </location>
</feature>
<dbReference type="GO" id="GO:0033294">
    <property type="term" value="F:ectoine binding"/>
    <property type="evidence" value="ECO:0007669"/>
    <property type="project" value="InterPro"/>
</dbReference>
<comment type="caution">
    <text evidence="5">The sequence shown here is derived from an EMBL/GenBank/DDBJ whole genome shotgun (WGS) entry which is preliminary data.</text>
</comment>